<keyword evidence="2" id="KW-1133">Transmembrane helix</keyword>
<gene>
    <name evidence="3" type="ORF">LHA_0268</name>
</gene>
<keyword evidence="2" id="KW-0812">Transmembrane</keyword>
<keyword evidence="2" id="KW-0472">Membrane</keyword>
<feature type="region of interest" description="Disordered" evidence="1">
    <location>
        <begin position="423"/>
        <end position="455"/>
    </location>
</feature>
<evidence type="ECO:0000256" key="1">
    <source>
        <dbReference type="SAM" id="MobiDB-lite"/>
    </source>
</evidence>
<protein>
    <recommendedName>
        <fullName evidence="5">Coiled-coil protein</fullName>
    </recommendedName>
</protein>
<feature type="transmembrane region" description="Helical" evidence="2">
    <location>
        <begin position="351"/>
        <end position="370"/>
    </location>
</feature>
<dbReference type="RefSeq" id="WP_052673548.1">
    <property type="nucleotide sequence ID" value="NZ_LN681225.1"/>
</dbReference>
<organism evidence="3 4">
    <name type="scientific">Legionella hackeliae</name>
    <dbReference type="NCBI Taxonomy" id="449"/>
    <lineage>
        <taxon>Bacteria</taxon>
        <taxon>Pseudomonadati</taxon>
        <taxon>Pseudomonadota</taxon>
        <taxon>Gammaproteobacteria</taxon>
        <taxon>Legionellales</taxon>
        <taxon>Legionellaceae</taxon>
        <taxon>Legionella</taxon>
    </lineage>
</organism>
<evidence type="ECO:0008006" key="5">
    <source>
        <dbReference type="Google" id="ProtNLM"/>
    </source>
</evidence>
<dbReference type="KEGG" id="lha:LHA_0268"/>
<proteinExistence type="predicted"/>
<feature type="transmembrane region" description="Helical" evidence="2">
    <location>
        <begin position="376"/>
        <end position="394"/>
    </location>
</feature>
<sequence>MIAVLHRLQSQINFNIEKKIGSELPKWGFSSFLSKQPPSYFEAFVRHHPILNLEYSVFCTKLANNILNRTKHESLTQLTNDEELIEQITAALVISELLAHLHRHYLAVPREVTSLEAEQTIYRNWLKNRRFQFEDKKESTIVPPGFFTQTVRDRTVWLNWPRLFSNRIRRVFTTAILIPVVKDMKYFYQFVIFADRFANPTLTYFSWLFYIPRLTVNVALLFKHLIPGGWMDDKEKKLSFLTRLQGQLQRRWFELGNDTIWLTGGLLNCFVLTGALSPIGMYLTISFFLFDAVWAGLRAFIELGRLRELERYYERKGVELNINSASEAELKELKEYQETLQQRIDFEWQRLIISVASTSTLFLAMCLALPLITNPVITFISALLVITITLVTYIKSQELEKRRPVNPMMKLAEREYADLLTDQGLFKPNNQESPTASSQMGHNSTSQPISRTEYS</sequence>
<feature type="transmembrane region" description="Helical" evidence="2">
    <location>
        <begin position="282"/>
        <end position="301"/>
    </location>
</feature>
<reference evidence="4" key="1">
    <citation type="submission" date="2014-09" db="EMBL/GenBank/DDBJ databases">
        <authorList>
            <person name="Gomez-Valero L."/>
        </authorList>
    </citation>
    <scope>NUCLEOTIDE SEQUENCE [LARGE SCALE GENOMIC DNA]</scope>
    <source>
        <strain evidence="4">ATCC35250</strain>
    </source>
</reference>
<evidence type="ECO:0000313" key="3">
    <source>
        <dbReference type="EMBL" id="CEK09380.1"/>
    </source>
</evidence>
<dbReference type="STRING" id="449.LHA_0268"/>
<keyword evidence="4" id="KW-1185">Reference proteome</keyword>
<accession>A0A0A8UKI1</accession>
<evidence type="ECO:0000256" key="2">
    <source>
        <dbReference type="SAM" id="Phobius"/>
    </source>
</evidence>
<dbReference type="AlphaFoldDB" id="A0A0A8UKI1"/>
<dbReference type="EMBL" id="LN681225">
    <property type="protein sequence ID" value="CEK09380.1"/>
    <property type="molecule type" value="Genomic_DNA"/>
</dbReference>
<evidence type="ECO:0000313" key="4">
    <source>
        <dbReference type="Proteomes" id="UP000032803"/>
    </source>
</evidence>
<dbReference type="PATRIC" id="fig|449.7.peg.972"/>
<feature type="compositionally biased region" description="Polar residues" evidence="1">
    <location>
        <begin position="428"/>
        <end position="455"/>
    </location>
</feature>
<dbReference type="HOGENOM" id="CLU_628211_0_0_6"/>
<dbReference type="Proteomes" id="UP000032803">
    <property type="component" value="Chromosome I"/>
</dbReference>
<name>A0A0A8UKI1_LEGHA</name>